<reference evidence="7 8" key="1">
    <citation type="submission" date="2021-01" db="EMBL/GenBank/DDBJ databases">
        <title>Whole genome shotgun sequence of Microbispora siamensis NBRC 104113.</title>
        <authorList>
            <person name="Komaki H."/>
            <person name="Tamura T."/>
        </authorList>
    </citation>
    <scope>NUCLEOTIDE SEQUENCE [LARGE SCALE GENOMIC DNA]</scope>
    <source>
        <strain evidence="7 8">NBRC 104113</strain>
    </source>
</reference>
<evidence type="ECO:0000256" key="2">
    <source>
        <dbReference type="ARBA" id="ARBA00022553"/>
    </source>
</evidence>
<keyword evidence="8" id="KW-1185">Reference proteome</keyword>
<feature type="domain" description="Ketosynthase family 3 (KS3)" evidence="5">
    <location>
        <begin position="3"/>
        <end position="463"/>
    </location>
</feature>
<dbReference type="InterPro" id="IPR049552">
    <property type="entry name" value="PKS_DH_N"/>
</dbReference>
<keyword evidence="3" id="KW-0808">Transferase</keyword>
<dbReference type="InterPro" id="IPR014030">
    <property type="entry name" value="Ketoacyl_synth_N"/>
</dbReference>
<gene>
    <name evidence="7" type="ORF">Msi02_73790</name>
</gene>
<dbReference type="InterPro" id="IPR049551">
    <property type="entry name" value="PKS_DH_C"/>
</dbReference>
<evidence type="ECO:0000256" key="1">
    <source>
        <dbReference type="ARBA" id="ARBA00022450"/>
    </source>
</evidence>
<dbReference type="SMART" id="SM00827">
    <property type="entry name" value="PKS_AT"/>
    <property type="match status" value="1"/>
</dbReference>
<dbReference type="InterPro" id="IPR050091">
    <property type="entry name" value="PKS_NRPS_Biosynth_Enz"/>
</dbReference>
<dbReference type="PROSITE" id="PS52004">
    <property type="entry name" value="KS3_2"/>
    <property type="match status" value="1"/>
</dbReference>
<keyword evidence="1" id="KW-0596">Phosphopantetheine</keyword>
<dbReference type="InterPro" id="IPR020807">
    <property type="entry name" value="PKS_DH"/>
</dbReference>
<dbReference type="Gene3D" id="3.10.129.110">
    <property type="entry name" value="Polyketide synthase dehydratase"/>
    <property type="match status" value="1"/>
</dbReference>
<dbReference type="InterPro" id="IPR014031">
    <property type="entry name" value="Ketoacyl_synth_C"/>
</dbReference>
<dbReference type="CDD" id="cd00833">
    <property type="entry name" value="PKS"/>
    <property type="match status" value="1"/>
</dbReference>
<dbReference type="SMART" id="SM00826">
    <property type="entry name" value="PKS_DH"/>
    <property type="match status" value="1"/>
</dbReference>
<sequence>MSTTRIAIVGMACRYPDAASPKELWENALAGRRAFRRLPDERMRLEDYWDPDPSVPDRFYARTAAVIEGYEFDRLRYRIAGSTYRSTDLTHWLALDMAGRALADAGFPEGEGLARERTGVVVGNTLTGEFTRANILRLRWPYVRRTVAATLKDQGWDDERLAAFLADLEATYKSPFPEVDEDTLAGGLSNTIAGRICNHFDFNGGGYTVDGACSSSLLSVTTACKALLDGDLDVALAGGVDLSIDPFEIIGFAKTGALAKGEMRLYDRHSNGFWPGEGCGMVVLMRESDAVEAGRRIYATIAGWGVSSDGKGGMTRPEVSGYRLALSRAYERAGFGIETVGLFEGHGTGTAVGDATELTALSQARSDAGPAAAPAAITSIKGMIGHAKAAAGIAGLIKTAMAVHEQVLPPAIGCVEPHQILAEDGAPLRALRKAEPWPEGVPVRAGVTAMGFGGINTHVVLESSGPRRRVLPTRTRTLAASLQDAELLLADAASPQALRDRLAELAEFVPRLSYGQIADLAATLQRDLRDLPYRAAVVVSSPDDAERQLRRVLTALDGGETSLFTSDGRAFLGHADGPGRIGYLFPGQGSGRGTSGGALRRRFAEVEEIYARAALPSSGDMVATAVAQPRIVTGSMAGLRALSLLGLDAEVAVGHSLGELSALQWAGALDEDTLLDLAAARGRAMTEHSASGTMAGVRAAPAAVSDLIAGLPVVIAGYNGPEQTVVAGPVDAVEEVGRRAADAGLNWTRLAVSHAFHSPLVAPAAEAFGARLAGESFERIGRRVVSTVTAEPLRPDTDIAELLTRQITEPVRFTQAVQLAAKDIDLFVEVGPGRVLTNLASAATDVPAVALDTDDESLAGLLRVVGAAYVVGAPVLHEEIFHGRLVRPLEIGQKFTFFASPAESAPEVRVRATARRVTEPETPAPARDGQAAPAGAVSSLDLLRQLAAERAELPLEMVGADSRPLDELHLSSVTVMHIIDQATQRLGVPAGQAPTNLATASLRELAEALDALAVTGAPAAPQVVAPAAAWARPFSVDLDEVPLPARAAAEEADGRWQLFAPAGSPLAEPLRAALERGGVGSGVLVCLPPDCAEEHVEQALLGAQAALAAPAGSRFVLVQHGRGAAGLARTLHQEAPHLRTTIVHVPATADAVAWVVAEVAATSAFAEAHYDEAGTRRVPTLRAMPVRAEAERQPLDASDVLLVTGGGKGITAECALAVAADSGAKLAVLGRSDPAQDAELAANLRRMADSGVTVHYARADVTDAEQVRRAVEEVRGALGPVTAVLHGAGRNEPAGLASLDAAAFRRTFAPKVDGLRNVLAAVEPEALRLLVTFGSIIGRAGLHGEGHYSTANEWLAELTAEFATAHPGCRTVCMEWSVWSDVGMGERLSVVDGLVRKGITPISPEQGVEIMRRLVADPAAPPIVVISGRTEGVGTVRRDLPPLPLLRFVGTPLIRYHGVELVSEVEMNAGTDLYLADHLLDGNLLFPAVLGMEAMSQVATAAAGRDTVTVIEDAEFMRPIIVPPDGSTTIRIAAVVTGDDTAEVAIRSAETGFDVEHFRARVRFTGEKAPAGPPEQAEGLPAVPLDPEREMYGDVLFQGGRFHRLRRYHRAAARHVDADVAALDRVDWFAAYLPADLLLGDPGMRDALMHGNQVCVPDATLLPTGVERLWPGGPGLAEAGELRYCATERSRDGDTYVYDIAVRDAAGQVVERWEGLRLQAVRKKDGRGPWVAPLLGSYLERTLEDLTGARVAVAVEPYDPRDAGDAAARTAVAAGRALGRPAEVRVGDGGRPEVGGLAVAASHAAGLTLCAVAPGPLGCAVVPVTEHLEWTEAAHEALAGRVAAATGEAPGTAGARVLAAAECLRSAGLAPDTPLTVLPAQRDAWTVLAAGDGPRIATLVTSLRDAAGPVVVAVLTEGRS</sequence>
<dbReference type="InterPro" id="IPR036736">
    <property type="entry name" value="ACP-like_sf"/>
</dbReference>
<dbReference type="InterPro" id="IPR042104">
    <property type="entry name" value="PKS_dehydratase_sf"/>
</dbReference>
<dbReference type="PROSITE" id="PS52019">
    <property type="entry name" value="PKS_MFAS_DH"/>
    <property type="match status" value="1"/>
</dbReference>
<keyword evidence="2" id="KW-0597">Phosphoprotein</keyword>
<dbReference type="SUPFAM" id="SSF53901">
    <property type="entry name" value="Thiolase-like"/>
    <property type="match status" value="1"/>
</dbReference>
<dbReference type="InterPro" id="IPR016035">
    <property type="entry name" value="Acyl_Trfase/lysoPLipase"/>
</dbReference>
<dbReference type="Gene3D" id="1.10.1200.10">
    <property type="entry name" value="ACP-like"/>
    <property type="match status" value="1"/>
</dbReference>
<name>A0ABQ4GYT7_9ACTN</name>
<dbReference type="Pfam" id="PF00698">
    <property type="entry name" value="Acyl_transf_1"/>
    <property type="match status" value="1"/>
</dbReference>
<evidence type="ECO:0000256" key="3">
    <source>
        <dbReference type="ARBA" id="ARBA00022679"/>
    </source>
</evidence>
<dbReference type="InterPro" id="IPR014043">
    <property type="entry name" value="Acyl_transferase_dom"/>
</dbReference>
<dbReference type="PANTHER" id="PTHR43775:SF37">
    <property type="entry name" value="SI:DKEY-61P9.11"/>
    <property type="match status" value="1"/>
</dbReference>
<feature type="region of interest" description="C-terminal hotdog fold" evidence="4">
    <location>
        <begin position="1580"/>
        <end position="1727"/>
    </location>
</feature>
<dbReference type="InterPro" id="IPR032821">
    <property type="entry name" value="PKS_assoc"/>
</dbReference>
<dbReference type="RefSeq" id="WP_204052369.1">
    <property type="nucleotide sequence ID" value="NZ_BOOF01000055.1"/>
</dbReference>
<dbReference type="InterPro" id="IPR036291">
    <property type="entry name" value="NAD(P)-bd_dom_sf"/>
</dbReference>
<dbReference type="Gene3D" id="3.40.366.10">
    <property type="entry name" value="Malonyl-Coenzyme A Acyl Carrier Protein, domain 2"/>
    <property type="match status" value="1"/>
</dbReference>
<dbReference type="InterPro" id="IPR013968">
    <property type="entry name" value="PKS_KR"/>
</dbReference>
<dbReference type="SUPFAM" id="SSF52151">
    <property type="entry name" value="FabD/lysophospholipase-like"/>
    <property type="match status" value="1"/>
</dbReference>
<dbReference type="SMART" id="SM00825">
    <property type="entry name" value="PKS_KS"/>
    <property type="match status" value="1"/>
</dbReference>
<evidence type="ECO:0000259" key="6">
    <source>
        <dbReference type="PROSITE" id="PS52019"/>
    </source>
</evidence>
<accession>A0ABQ4GYT7</accession>
<dbReference type="InterPro" id="IPR020841">
    <property type="entry name" value="PKS_Beta-ketoAc_synthase_dom"/>
</dbReference>
<dbReference type="Pfam" id="PF00109">
    <property type="entry name" value="ketoacyl-synt"/>
    <property type="match status" value="1"/>
</dbReference>
<dbReference type="CDD" id="cd08953">
    <property type="entry name" value="KR_2_SDR_x"/>
    <property type="match status" value="1"/>
</dbReference>
<dbReference type="InterPro" id="IPR049900">
    <property type="entry name" value="PKS_mFAS_DH"/>
</dbReference>
<dbReference type="SMART" id="SM00822">
    <property type="entry name" value="PKS_KR"/>
    <property type="match status" value="1"/>
</dbReference>
<dbReference type="InterPro" id="IPR001227">
    <property type="entry name" value="Ac_transferase_dom_sf"/>
</dbReference>
<dbReference type="Pfam" id="PF02801">
    <property type="entry name" value="Ketoacyl-synt_C"/>
    <property type="match status" value="1"/>
</dbReference>
<dbReference type="InterPro" id="IPR057326">
    <property type="entry name" value="KR_dom"/>
</dbReference>
<dbReference type="Proteomes" id="UP000660454">
    <property type="component" value="Unassembled WGS sequence"/>
</dbReference>
<dbReference type="InterPro" id="IPR016036">
    <property type="entry name" value="Malonyl_transacylase_ACP-bd"/>
</dbReference>
<organism evidence="7 8">
    <name type="scientific">Microbispora siamensis</name>
    <dbReference type="NCBI Taxonomy" id="564413"/>
    <lineage>
        <taxon>Bacteria</taxon>
        <taxon>Bacillati</taxon>
        <taxon>Actinomycetota</taxon>
        <taxon>Actinomycetes</taxon>
        <taxon>Streptosporangiales</taxon>
        <taxon>Streptosporangiaceae</taxon>
        <taxon>Microbispora</taxon>
    </lineage>
</organism>
<evidence type="ECO:0000313" key="8">
    <source>
        <dbReference type="Proteomes" id="UP000660454"/>
    </source>
</evidence>
<dbReference type="Gene3D" id="3.40.47.10">
    <property type="match status" value="1"/>
</dbReference>
<comment type="caution">
    <text evidence="7">The sequence shown here is derived from an EMBL/GenBank/DDBJ whole genome shotgun (WGS) entry which is preliminary data.</text>
</comment>
<evidence type="ECO:0000259" key="5">
    <source>
        <dbReference type="PROSITE" id="PS52004"/>
    </source>
</evidence>
<feature type="domain" description="PKS/mFAS DH" evidence="6">
    <location>
        <begin position="1446"/>
        <end position="1727"/>
    </location>
</feature>
<evidence type="ECO:0000313" key="7">
    <source>
        <dbReference type="EMBL" id="GIH66562.1"/>
    </source>
</evidence>
<dbReference type="InterPro" id="IPR016039">
    <property type="entry name" value="Thiolase-like"/>
</dbReference>
<feature type="active site" description="Proton donor; for dehydratase activity" evidence="4">
    <location>
        <position position="1641"/>
    </location>
</feature>
<dbReference type="SUPFAM" id="SSF51735">
    <property type="entry name" value="NAD(P)-binding Rossmann-fold domains"/>
    <property type="match status" value="2"/>
</dbReference>
<feature type="active site" description="Proton acceptor; for dehydratase activity" evidence="4">
    <location>
        <position position="1478"/>
    </location>
</feature>
<dbReference type="Pfam" id="PF16197">
    <property type="entry name" value="KAsynt_C_assoc"/>
    <property type="match status" value="1"/>
</dbReference>
<dbReference type="SUPFAM" id="SSF55048">
    <property type="entry name" value="Probable ACP-binding domain of malonyl-CoA ACP transacylase"/>
    <property type="match status" value="1"/>
</dbReference>
<dbReference type="Pfam" id="PF08659">
    <property type="entry name" value="KR"/>
    <property type="match status" value="1"/>
</dbReference>
<feature type="region of interest" description="N-terminal hotdog fold" evidence="4">
    <location>
        <begin position="1446"/>
        <end position="1569"/>
    </location>
</feature>
<dbReference type="Pfam" id="PF14765">
    <property type="entry name" value="PS-DH"/>
    <property type="match status" value="1"/>
</dbReference>
<evidence type="ECO:0000256" key="4">
    <source>
        <dbReference type="PROSITE-ProRule" id="PRU01363"/>
    </source>
</evidence>
<dbReference type="Gene3D" id="3.40.50.720">
    <property type="entry name" value="NAD(P)-binding Rossmann-like Domain"/>
    <property type="match status" value="1"/>
</dbReference>
<dbReference type="Pfam" id="PF21089">
    <property type="entry name" value="PKS_DH_N"/>
    <property type="match status" value="1"/>
</dbReference>
<dbReference type="EMBL" id="BOOF01000055">
    <property type="protein sequence ID" value="GIH66562.1"/>
    <property type="molecule type" value="Genomic_DNA"/>
</dbReference>
<dbReference type="PANTHER" id="PTHR43775">
    <property type="entry name" value="FATTY ACID SYNTHASE"/>
    <property type="match status" value="1"/>
</dbReference>
<proteinExistence type="predicted"/>
<protein>
    <submittedName>
        <fullName evidence="7">Polyketide synthase</fullName>
    </submittedName>
</protein>